<accession>A0A9N9K8Y1</accession>
<dbReference type="OrthoDB" id="10302622at2759"/>
<comment type="caution">
    <text evidence="1">The sequence shown here is derived from an EMBL/GenBank/DDBJ whole genome shotgun (WGS) entry which is preliminary data.</text>
</comment>
<evidence type="ECO:0000313" key="1">
    <source>
        <dbReference type="EMBL" id="CAG8814022.1"/>
    </source>
</evidence>
<feature type="non-terminal residue" evidence="1">
    <location>
        <position position="86"/>
    </location>
</feature>
<evidence type="ECO:0000313" key="2">
    <source>
        <dbReference type="Proteomes" id="UP000789396"/>
    </source>
</evidence>
<feature type="non-terminal residue" evidence="1">
    <location>
        <position position="1"/>
    </location>
</feature>
<organism evidence="1 2">
    <name type="scientific">Racocetra fulgida</name>
    <dbReference type="NCBI Taxonomy" id="60492"/>
    <lineage>
        <taxon>Eukaryota</taxon>
        <taxon>Fungi</taxon>
        <taxon>Fungi incertae sedis</taxon>
        <taxon>Mucoromycota</taxon>
        <taxon>Glomeromycotina</taxon>
        <taxon>Glomeromycetes</taxon>
        <taxon>Diversisporales</taxon>
        <taxon>Gigasporaceae</taxon>
        <taxon>Racocetra</taxon>
    </lineage>
</organism>
<dbReference type="EMBL" id="CAJVPZ010089276">
    <property type="protein sequence ID" value="CAG8814022.1"/>
    <property type="molecule type" value="Genomic_DNA"/>
</dbReference>
<gene>
    <name evidence="1" type="ORF">RFULGI_LOCUS19060</name>
</gene>
<dbReference type="AlphaFoldDB" id="A0A9N9K8Y1"/>
<sequence length="86" mass="10151">QRLKPEQMEVRHVVIGKKEKRKCLECGIRVSKQVKKKVKDNERTIGKLVKVNRVSESIGLHLNQMDREYAKKEKAYLETFEGKNNR</sequence>
<dbReference type="Proteomes" id="UP000789396">
    <property type="component" value="Unassembled WGS sequence"/>
</dbReference>
<proteinExistence type="predicted"/>
<keyword evidence="2" id="KW-1185">Reference proteome</keyword>
<reference evidence="1" key="1">
    <citation type="submission" date="2021-06" db="EMBL/GenBank/DDBJ databases">
        <authorList>
            <person name="Kallberg Y."/>
            <person name="Tangrot J."/>
            <person name="Rosling A."/>
        </authorList>
    </citation>
    <scope>NUCLEOTIDE SEQUENCE</scope>
    <source>
        <strain evidence="1">IN212</strain>
    </source>
</reference>
<protein>
    <submittedName>
        <fullName evidence="1">845_t:CDS:1</fullName>
    </submittedName>
</protein>
<name>A0A9N9K8Y1_9GLOM</name>